<dbReference type="CDD" id="cd00093">
    <property type="entry name" value="HTH_XRE"/>
    <property type="match status" value="1"/>
</dbReference>
<evidence type="ECO:0000313" key="3">
    <source>
        <dbReference type="EMBL" id="TDP84241.1"/>
    </source>
</evidence>
<protein>
    <submittedName>
        <fullName evidence="3">Helix-turn-helix protein</fullName>
    </submittedName>
</protein>
<dbReference type="GO" id="GO:0003677">
    <property type="term" value="F:DNA binding"/>
    <property type="evidence" value="ECO:0007669"/>
    <property type="project" value="InterPro"/>
</dbReference>
<organism evidence="3 4">
    <name type="scientific">Oharaeibacter diazotrophicus</name>
    <dbReference type="NCBI Taxonomy" id="1920512"/>
    <lineage>
        <taxon>Bacteria</taxon>
        <taxon>Pseudomonadati</taxon>
        <taxon>Pseudomonadota</taxon>
        <taxon>Alphaproteobacteria</taxon>
        <taxon>Hyphomicrobiales</taxon>
        <taxon>Pleomorphomonadaceae</taxon>
        <taxon>Oharaeibacter</taxon>
    </lineage>
</organism>
<keyword evidence="4" id="KW-1185">Reference proteome</keyword>
<dbReference type="Gene3D" id="1.10.260.40">
    <property type="entry name" value="lambda repressor-like DNA-binding domains"/>
    <property type="match status" value="1"/>
</dbReference>
<comment type="caution">
    <text evidence="3">The sequence shown here is derived from an EMBL/GenBank/DDBJ whole genome shotgun (WGS) entry which is preliminary data.</text>
</comment>
<evidence type="ECO:0000313" key="4">
    <source>
        <dbReference type="Proteomes" id="UP000294547"/>
    </source>
</evidence>
<accession>A0A4R6RDB6</accession>
<proteinExistence type="predicted"/>
<evidence type="ECO:0000256" key="1">
    <source>
        <dbReference type="SAM" id="MobiDB-lite"/>
    </source>
</evidence>
<feature type="domain" description="HTH cro/C1-type" evidence="2">
    <location>
        <begin position="7"/>
        <end position="60"/>
    </location>
</feature>
<dbReference type="SUPFAM" id="SSF47413">
    <property type="entry name" value="lambda repressor-like DNA-binding domains"/>
    <property type="match status" value="1"/>
</dbReference>
<dbReference type="EMBL" id="SNXY01000008">
    <property type="protein sequence ID" value="TDP84241.1"/>
    <property type="molecule type" value="Genomic_DNA"/>
</dbReference>
<dbReference type="Proteomes" id="UP000294547">
    <property type="component" value="Unassembled WGS sequence"/>
</dbReference>
<dbReference type="AlphaFoldDB" id="A0A4R6RDB6"/>
<dbReference type="OrthoDB" id="3782725at2"/>
<dbReference type="Pfam" id="PF01381">
    <property type="entry name" value="HTH_3"/>
    <property type="match status" value="1"/>
</dbReference>
<feature type="compositionally biased region" description="Basic and acidic residues" evidence="1">
    <location>
        <begin position="78"/>
        <end position="89"/>
    </location>
</feature>
<name>A0A4R6RDB6_9HYPH</name>
<dbReference type="PROSITE" id="PS50943">
    <property type="entry name" value="HTH_CROC1"/>
    <property type="match status" value="1"/>
</dbReference>
<dbReference type="InterPro" id="IPR001387">
    <property type="entry name" value="Cro/C1-type_HTH"/>
</dbReference>
<reference evidence="3 4" key="1">
    <citation type="submission" date="2019-03" db="EMBL/GenBank/DDBJ databases">
        <title>Genomic Encyclopedia of Type Strains, Phase IV (KMG-IV): sequencing the most valuable type-strain genomes for metagenomic binning, comparative biology and taxonomic classification.</title>
        <authorList>
            <person name="Goeker M."/>
        </authorList>
    </citation>
    <scope>NUCLEOTIDE SEQUENCE [LARGE SCALE GENOMIC DNA]</scope>
    <source>
        <strain evidence="3 4">DSM 102969</strain>
    </source>
</reference>
<sequence>MVTARQIRAARAWLGWSQQDLADRSKVAKRTIAEFELGNRVPYDRTLRDLKEALEAAGIIFQFDGMSGTGISGPSEQLGRRLIEGTDGN</sequence>
<dbReference type="RefSeq" id="WP_126540224.1">
    <property type="nucleotide sequence ID" value="NZ_BSPM01000002.1"/>
</dbReference>
<gene>
    <name evidence="3" type="ORF">EDD54_2846</name>
</gene>
<evidence type="ECO:0000259" key="2">
    <source>
        <dbReference type="PROSITE" id="PS50943"/>
    </source>
</evidence>
<feature type="region of interest" description="Disordered" evidence="1">
    <location>
        <begin position="69"/>
        <end position="89"/>
    </location>
</feature>
<dbReference type="InterPro" id="IPR010982">
    <property type="entry name" value="Lambda_DNA-bd_dom_sf"/>
</dbReference>
<dbReference type="SMART" id="SM00530">
    <property type="entry name" value="HTH_XRE"/>
    <property type="match status" value="1"/>
</dbReference>